<dbReference type="Pfam" id="PF04055">
    <property type="entry name" value="Radical_SAM"/>
    <property type="match status" value="1"/>
</dbReference>
<dbReference type="InterPro" id="IPR058240">
    <property type="entry name" value="rSAM_sf"/>
</dbReference>
<dbReference type="Pfam" id="PF16199">
    <property type="entry name" value="Radical_SAM_C"/>
    <property type="match status" value="1"/>
</dbReference>
<dbReference type="GO" id="GO:0046872">
    <property type="term" value="F:metal ion binding"/>
    <property type="evidence" value="ECO:0007669"/>
    <property type="project" value="UniProtKB-KW"/>
</dbReference>
<proteinExistence type="predicted"/>
<evidence type="ECO:0000256" key="2">
    <source>
        <dbReference type="ARBA" id="ARBA00022485"/>
    </source>
</evidence>
<feature type="domain" description="Radical SAM core" evidence="7">
    <location>
        <begin position="4"/>
        <end position="240"/>
    </location>
</feature>
<name>K0NGS4_DESTT</name>
<evidence type="ECO:0000256" key="5">
    <source>
        <dbReference type="ARBA" id="ARBA00023004"/>
    </source>
</evidence>
<dbReference type="InterPro" id="IPR039661">
    <property type="entry name" value="ELP3"/>
</dbReference>
<keyword evidence="6" id="KW-0411">Iron-sulfur</keyword>
<keyword evidence="3" id="KW-0949">S-adenosyl-L-methionine</keyword>
<dbReference type="InterPro" id="IPR007197">
    <property type="entry name" value="rSAM"/>
</dbReference>
<dbReference type="InterPro" id="IPR023404">
    <property type="entry name" value="rSAM_horseshoe"/>
</dbReference>
<dbReference type="SMART" id="SM00729">
    <property type="entry name" value="Elp3"/>
    <property type="match status" value="1"/>
</dbReference>
<dbReference type="SFLD" id="SFLDG01086">
    <property type="entry name" value="elongater_protein-like"/>
    <property type="match status" value="1"/>
</dbReference>
<evidence type="ECO:0000256" key="1">
    <source>
        <dbReference type="ARBA" id="ARBA00001966"/>
    </source>
</evidence>
<evidence type="ECO:0000313" key="9">
    <source>
        <dbReference type="Proteomes" id="UP000007347"/>
    </source>
</evidence>
<dbReference type="CDD" id="cd01335">
    <property type="entry name" value="Radical_SAM"/>
    <property type="match status" value="1"/>
</dbReference>
<dbReference type="InterPro" id="IPR032432">
    <property type="entry name" value="Radical_SAM_C"/>
</dbReference>
<protein>
    <submittedName>
        <fullName evidence="8">Radical SAM domain protein</fullName>
    </submittedName>
</protein>
<dbReference type="KEGG" id="dto:TOL2_C08700"/>
<reference evidence="8 9" key="1">
    <citation type="journal article" date="2013" name="Environ. Microbiol.">
        <title>Complete genome, catabolic sub-proteomes and key-metabolites of Desulfobacula toluolica Tol2, a marine, aromatic compound-degrading, sulfate-reducing bacterium.</title>
        <authorList>
            <person name="Wohlbrand L."/>
            <person name="Jacob J.H."/>
            <person name="Kube M."/>
            <person name="Mussmann M."/>
            <person name="Jarling R."/>
            <person name="Beck A."/>
            <person name="Amann R."/>
            <person name="Wilkes H."/>
            <person name="Reinhardt R."/>
            <person name="Rabus R."/>
        </authorList>
    </citation>
    <scope>NUCLEOTIDE SEQUENCE [LARGE SCALE GENOMIC DNA]</scope>
    <source>
        <strain evidence="9">DSM 7467 / Tol2</strain>
    </source>
</reference>
<dbReference type="RefSeq" id="WP_014956388.1">
    <property type="nucleotide sequence ID" value="NC_018645.1"/>
</dbReference>
<dbReference type="GO" id="GO:0005737">
    <property type="term" value="C:cytoplasm"/>
    <property type="evidence" value="ECO:0007669"/>
    <property type="project" value="TreeGrafter"/>
</dbReference>
<evidence type="ECO:0000256" key="6">
    <source>
        <dbReference type="ARBA" id="ARBA00023014"/>
    </source>
</evidence>
<dbReference type="GO" id="GO:0003824">
    <property type="term" value="F:catalytic activity"/>
    <property type="evidence" value="ECO:0007669"/>
    <property type="project" value="InterPro"/>
</dbReference>
<dbReference type="AlphaFoldDB" id="K0NGS4"/>
<evidence type="ECO:0000256" key="4">
    <source>
        <dbReference type="ARBA" id="ARBA00022723"/>
    </source>
</evidence>
<evidence type="ECO:0000256" key="3">
    <source>
        <dbReference type="ARBA" id="ARBA00022691"/>
    </source>
</evidence>
<dbReference type="PANTHER" id="PTHR11135">
    <property type="entry name" value="HISTONE ACETYLTRANSFERASE-RELATED"/>
    <property type="match status" value="1"/>
</dbReference>
<dbReference type="Proteomes" id="UP000007347">
    <property type="component" value="Chromosome"/>
</dbReference>
<evidence type="ECO:0000313" key="8">
    <source>
        <dbReference type="EMBL" id="CCK79038.1"/>
    </source>
</evidence>
<dbReference type="PROSITE" id="PS51918">
    <property type="entry name" value="RADICAL_SAM"/>
    <property type="match status" value="1"/>
</dbReference>
<sequence length="359" mass="40636">MAQTIKPLVIPVFIPHSGCPHQCAFCNQTIITNQGFIPNQRSILPDKKIIHDIVTQYSRYKGRRKQVELAFFGGNFLGLDHDNIIELLDLVQPYIHANKIDGIRFSTRPDTITPTTLDLIKPYTVSAVELGVQSMNDAVLLNSKRGHTQMDTLHAIRLLKEHALNIGVQVMVGLPGDTEELLLDSTKELAELAPDFARIYPLVVLKHSLMAQWYDQGRYKPLSLEDSVRLVKKMFHIFKTANVNVIRMGLQASDIMEDKSMVLAGPWHPAFGHLVFSQILYDTACHKIDHYPDVLNSRKLALTIHPKSESRLRGDKNSNLKKFKQRYPGLDFVLCLNEAIAENQVQINEINSTTKGKRL</sequence>
<dbReference type="SFLD" id="SFLDG01082">
    <property type="entry name" value="B12-binding_domain_containing"/>
    <property type="match status" value="1"/>
</dbReference>
<dbReference type="STRING" id="651182.TOL2_C08700"/>
<dbReference type="SUPFAM" id="SSF102114">
    <property type="entry name" value="Radical SAM enzymes"/>
    <property type="match status" value="1"/>
</dbReference>
<keyword evidence="5" id="KW-0408">Iron</keyword>
<evidence type="ECO:0000259" key="7">
    <source>
        <dbReference type="PROSITE" id="PS51918"/>
    </source>
</evidence>
<accession>K0NGS4</accession>
<dbReference type="Gene3D" id="3.80.30.20">
    <property type="entry name" value="tm_1862 like domain"/>
    <property type="match status" value="1"/>
</dbReference>
<comment type="cofactor">
    <cofactor evidence="1">
        <name>[4Fe-4S] cluster</name>
        <dbReference type="ChEBI" id="CHEBI:49883"/>
    </cofactor>
</comment>
<keyword evidence="4" id="KW-0479">Metal-binding</keyword>
<dbReference type="HOGENOM" id="CLU_057482_0_0_7"/>
<gene>
    <name evidence="8" type="ordered locus">TOL2_C08700</name>
</gene>
<dbReference type="InterPro" id="IPR006638">
    <property type="entry name" value="Elp3/MiaA/NifB-like_rSAM"/>
</dbReference>
<keyword evidence="2" id="KW-0004">4Fe-4S</keyword>
<dbReference type="GO" id="GO:0051539">
    <property type="term" value="F:4 iron, 4 sulfur cluster binding"/>
    <property type="evidence" value="ECO:0007669"/>
    <property type="project" value="UniProtKB-KW"/>
</dbReference>
<keyword evidence="9" id="KW-1185">Reference proteome</keyword>
<organism evidence="8 9">
    <name type="scientific">Desulfobacula toluolica (strain DSM 7467 / Tol2)</name>
    <dbReference type="NCBI Taxonomy" id="651182"/>
    <lineage>
        <taxon>Bacteria</taxon>
        <taxon>Pseudomonadati</taxon>
        <taxon>Thermodesulfobacteriota</taxon>
        <taxon>Desulfobacteria</taxon>
        <taxon>Desulfobacterales</taxon>
        <taxon>Desulfobacteraceae</taxon>
        <taxon>Desulfobacula</taxon>
    </lineage>
</organism>
<dbReference type="SFLD" id="SFLDS00029">
    <property type="entry name" value="Radical_SAM"/>
    <property type="match status" value="1"/>
</dbReference>
<dbReference type="PATRIC" id="fig|651182.5.peg.1047"/>
<dbReference type="PANTHER" id="PTHR11135:SF0">
    <property type="entry name" value="ELONGATOR COMPLEX PROTEIN 3"/>
    <property type="match status" value="1"/>
</dbReference>
<dbReference type="GO" id="GO:0002926">
    <property type="term" value="P:tRNA wobble base 5-methoxycarbonylmethyl-2-thiouridinylation"/>
    <property type="evidence" value="ECO:0007669"/>
    <property type="project" value="TreeGrafter"/>
</dbReference>
<dbReference type="EMBL" id="FO203503">
    <property type="protein sequence ID" value="CCK79038.1"/>
    <property type="molecule type" value="Genomic_DNA"/>
</dbReference>